<organism evidence="1 2">
    <name type="scientific">Propionispira arboris</name>
    <dbReference type="NCBI Taxonomy" id="84035"/>
    <lineage>
        <taxon>Bacteria</taxon>
        <taxon>Bacillati</taxon>
        <taxon>Bacillota</taxon>
        <taxon>Negativicutes</taxon>
        <taxon>Selenomonadales</taxon>
        <taxon>Selenomonadaceae</taxon>
        <taxon>Propionispira</taxon>
    </lineage>
</organism>
<proteinExistence type="predicted"/>
<sequence>MKVGFSNDRSAEYMIINNLYEKTKKEYTLFYPFYYKKNRDDTNISHENKLDEAHFMICFARRPKTDAIYSLNSEITFRSSLFEHIKYFAQKGIDTIIGAPIGTSIESIGLGSTCCWFQLFPEQETEYLSCEFRRGKPYVEDDHLIKVLTEQNLKILMHDAPMHNWNEILGIIQDWNINYKMLHSGMFFNNMAGQKPIFLVYK</sequence>
<reference evidence="1 2" key="1">
    <citation type="submission" date="2016-10" db="EMBL/GenBank/DDBJ databases">
        <authorList>
            <person name="de Groot N.N."/>
        </authorList>
    </citation>
    <scope>NUCLEOTIDE SEQUENCE [LARGE SCALE GENOMIC DNA]</scope>
    <source>
        <strain evidence="1 2">DSM 2179</strain>
    </source>
</reference>
<dbReference type="Proteomes" id="UP000199662">
    <property type="component" value="Unassembled WGS sequence"/>
</dbReference>
<name>A0A1H7AKM3_9FIRM</name>
<evidence type="ECO:0000313" key="1">
    <source>
        <dbReference type="EMBL" id="SEJ66191.1"/>
    </source>
</evidence>
<keyword evidence="2" id="KW-1185">Reference proteome</keyword>
<dbReference type="AlphaFoldDB" id="A0A1H7AKM3"/>
<gene>
    <name evidence="1" type="ORF">SAMN05660742_11315</name>
</gene>
<protein>
    <submittedName>
        <fullName evidence="1">Uncharacterized protein</fullName>
    </submittedName>
</protein>
<dbReference type="EMBL" id="FNZK01000013">
    <property type="protein sequence ID" value="SEJ66191.1"/>
    <property type="molecule type" value="Genomic_DNA"/>
</dbReference>
<evidence type="ECO:0000313" key="2">
    <source>
        <dbReference type="Proteomes" id="UP000199662"/>
    </source>
</evidence>
<accession>A0A1H7AKM3</accession>